<keyword evidence="1 3" id="KW-0479">Metal-binding</keyword>
<proteinExistence type="predicted"/>
<organism evidence="3">
    <name type="scientific">Siphoviridae sp. ctsfh5</name>
    <dbReference type="NCBI Taxonomy" id="2825697"/>
    <lineage>
        <taxon>Viruses</taxon>
        <taxon>Duplodnaviria</taxon>
        <taxon>Heunggongvirae</taxon>
        <taxon>Uroviricota</taxon>
        <taxon>Caudoviricetes</taxon>
    </lineage>
</organism>
<keyword evidence="1 3" id="KW-0863">Zinc-finger</keyword>
<dbReference type="PROSITE" id="PS00028">
    <property type="entry name" value="ZINC_FINGER_C2H2_1"/>
    <property type="match status" value="1"/>
</dbReference>
<dbReference type="InterPro" id="IPR013087">
    <property type="entry name" value="Znf_C2H2_type"/>
</dbReference>
<feature type="domain" description="C2H2-type" evidence="2">
    <location>
        <begin position="7"/>
        <end position="34"/>
    </location>
</feature>
<sequence>MKKVTVYKCDCCGKKFESESMCLEHEDKHVRIDKANKMLKSGCTLKEIQEECNIWHKLPEYLENVTKDSCFKIPYWQCCNKPAYQIIHIDIYGNVNVRGCGSWTGYYGEYINITSRDLKNPRPEEELFVDKRYEERLKERVVKK</sequence>
<protein>
    <submittedName>
        <fullName evidence="3">C2H2 type zinc-finger protein</fullName>
    </submittedName>
</protein>
<accession>A0A8S5PAI1</accession>
<dbReference type="GO" id="GO:0008270">
    <property type="term" value="F:zinc ion binding"/>
    <property type="evidence" value="ECO:0007669"/>
    <property type="project" value="UniProtKB-KW"/>
</dbReference>
<evidence type="ECO:0000259" key="2">
    <source>
        <dbReference type="PROSITE" id="PS50157"/>
    </source>
</evidence>
<dbReference type="EMBL" id="BK015369">
    <property type="protein sequence ID" value="DAE03621.1"/>
    <property type="molecule type" value="Genomic_DNA"/>
</dbReference>
<keyword evidence="1 3" id="KW-0862">Zinc</keyword>
<reference evidence="3" key="1">
    <citation type="journal article" date="2021" name="Proc. Natl. Acad. Sci. U.S.A.">
        <title>A Catalog of Tens of Thousands of Viruses from Human Metagenomes Reveals Hidden Associations with Chronic Diseases.</title>
        <authorList>
            <person name="Tisza M.J."/>
            <person name="Buck C.B."/>
        </authorList>
    </citation>
    <scope>NUCLEOTIDE SEQUENCE</scope>
    <source>
        <strain evidence="3">Ctsfh5</strain>
    </source>
</reference>
<name>A0A8S5PAI1_9CAUD</name>
<evidence type="ECO:0000313" key="3">
    <source>
        <dbReference type="EMBL" id="DAE03621.1"/>
    </source>
</evidence>
<evidence type="ECO:0000256" key="1">
    <source>
        <dbReference type="PROSITE-ProRule" id="PRU00042"/>
    </source>
</evidence>
<dbReference type="PROSITE" id="PS50157">
    <property type="entry name" value="ZINC_FINGER_C2H2_2"/>
    <property type="match status" value="1"/>
</dbReference>